<sequence>MGPICAFLVPVCLLHVFCLILFKAFGAKVVAQILRTIFINRIGSLLSFFQLVRDEGTNIHSYNKQK</sequence>
<gene>
    <name evidence="1" type="ORF">L1987_74380</name>
</gene>
<keyword evidence="2" id="KW-1185">Reference proteome</keyword>
<comment type="caution">
    <text evidence="1">The sequence shown here is derived from an EMBL/GenBank/DDBJ whole genome shotgun (WGS) entry which is preliminary data.</text>
</comment>
<evidence type="ECO:0000313" key="1">
    <source>
        <dbReference type="EMBL" id="KAI3704165.1"/>
    </source>
</evidence>
<proteinExistence type="predicted"/>
<dbReference type="Proteomes" id="UP001056120">
    <property type="component" value="Linkage Group LG25"/>
</dbReference>
<name>A0ACB9A2L0_9ASTR</name>
<accession>A0ACB9A2L0</accession>
<protein>
    <submittedName>
        <fullName evidence="1">Uncharacterized protein</fullName>
    </submittedName>
</protein>
<dbReference type="EMBL" id="CM042042">
    <property type="protein sequence ID" value="KAI3704165.1"/>
    <property type="molecule type" value="Genomic_DNA"/>
</dbReference>
<reference evidence="2" key="1">
    <citation type="journal article" date="2022" name="Mol. Ecol. Resour.">
        <title>The genomes of chicory, endive, great burdock and yacon provide insights into Asteraceae palaeo-polyploidization history and plant inulin production.</title>
        <authorList>
            <person name="Fan W."/>
            <person name="Wang S."/>
            <person name="Wang H."/>
            <person name="Wang A."/>
            <person name="Jiang F."/>
            <person name="Liu H."/>
            <person name="Zhao H."/>
            <person name="Xu D."/>
            <person name="Zhang Y."/>
        </authorList>
    </citation>
    <scope>NUCLEOTIDE SEQUENCE [LARGE SCALE GENOMIC DNA]</scope>
    <source>
        <strain evidence="2">cv. Yunnan</strain>
    </source>
</reference>
<organism evidence="1 2">
    <name type="scientific">Smallanthus sonchifolius</name>
    <dbReference type="NCBI Taxonomy" id="185202"/>
    <lineage>
        <taxon>Eukaryota</taxon>
        <taxon>Viridiplantae</taxon>
        <taxon>Streptophyta</taxon>
        <taxon>Embryophyta</taxon>
        <taxon>Tracheophyta</taxon>
        <taxon>Spermatophyta</taxon>
        <taxon>Magnoliopsida</taxon>
        <taxon>eudicotyledons</taxon>
        <taxon>Gunneridae</taxon>
        <taxon>Pentapetalae</taxon>
        <taxon>asterids</taxon>
        <taxon>campanulids</taxon>
        <taxon>Asterales</taxon>
        <taxon>Asteraceae</taxon>
        <taxon>Asteroideae</taxon>
        <taxon>Heliantheae alliance</taxon>
        <taxon>Millerieae</taxon>
        <taxon>Smallanthus</taxon>
    </lineage>
</organism>
<reference evidence="1 2" key="2">
    <citation type="journal article" date="2022" name="Mol. Ecol. Resour.">
        <title>The genomes of chicory, endive, great burdock and yacon provide insights into Asteraceae paleo-polyploidization history and plant inulin production.</title>
        <authorList>
            <person name="Fan W."/>
            <person name="Wang S."/>
            <person name="Wang H."/>
            <person name="Wang A."/>
            <person name="Jiang F."/>
            <person name="Liu H."/>
            <person name="Zhao H."/>
            <person name="Xu D."/>
            <person name="Zhang Y."/>
        </authorList>
    </citation>
    <scope>NUCLEOTIDE SEQUENCE [LARGE SCALE GENOMIC DNA]</scope>
    <source>
        <strain evidence="2">cv. Yunnan</strain>
        <tissue evidence="1">Leaves</tissue>
    </source>
</reference>
<evidence type="ECO:0000313" key="2">
    <source>
        <dbReference type="Proteomes" id="UP001056120"/>
    </source>
</evidence>